<sequence length="919" mass="102017" precursor="true">MALKPWGYRLPVCLLCVACLSWGGAAVAADSDQAEKTSQADEKQADADEKISATSNGSSNGGSSDGDADDDKKPKYPPLSKVTKDLDEIDGGLIKLYQGDDKLLAELKPSDLDKDHILLITIAKGIGQRPLLGGYSWGFGDDWVWQFRKVGERIHVVRRNVRFKADAGSPSEKAVKLAFTDSVLYSLPIMARGSGGSYVVDLGQVFLSDLPQISMVLPGFTFSKARSTWANVEAYDKNLEVQVAATYASSGREEFDTVADSRAVTVGVHYSLSRLPKSDYQPRLADDRVGYFLTVLKDYSQAEDDDRFVRYINRWNLKKADPNAEKSPPKEPIVFWLEKTIPYKYRKPIRDGIAEWNKAFEKAGFYDAIDVRQQPDDADWEPGDIRYNTFRWITSSAGFAMGPSRVNPMTGEILDADIIFDADFLQTWKVRYETFTPEGIAAMTGGPMDLESYRRQLSRTPVALRCRHGERCSCNLMHGMSHQFALGASVGAVRKRSPEDLEKLIMQGLKEVTMHEVGHTLGLRHNFKASALYSPAELHDVSKTSQTGLTASVMDYAPVNLAPPGVEQGDYYSTTIGPYDYWAIEYGYTPLKGSTESELPELKKIAARSGEPGLAYLTDEDTRGIDPDPHSIRFDMSNDLVEWAKGQAAIVADALPEVVESVTEEGDGYEKARRAFGVLLSTHGQSMFMMSRYVGGVYVSRSHVGDENAPEPFEVVDAKRQREALALLEDQVFSDKPFSIPPAMYNQLAPSRWSHWGQDVVDRPDYPAHEVILMWQERILGRLLSPLTLARVHDSELKTPADQDAFTTAELIDRLTDAIFAELDSQDADAEYTVRSPAISSLRRNLQRAYLESLAQLAIGQTSAPQDCQTLAYAKLKKLGDKMAKAAESENLDAYTQAHLMESQARIEKTLDAVMLTSP</sequence>
<dbReference type="PANTHER" id="PTHR38478:SF1">
    <property type="entry name" value="ZINC DEPENDENT METALLOPROTEASE DOMAIN LIPOPROTEIN"/>
    <property type="match status" value="1"/>
</dbReference>
<keyword evidence="6" id="KW-1185">Reference proteome</keyword>
<feature type="chain" id="PRO_5022696578" description="DUF5117 domain-containing protein" evidence="2">
    <location>
        <begin position="29"/>
        <end position="919"/>
    </location>
</feature>
<accession>A0A5C5VDH3</accession>
<organism evidence="5 6">
    <name type="scientific">Posidoniimonas corsicana</name>
    <dbReference type="NCBI Taxonomy" id="1938618"/>
    <lineage>
        <taxon>Bacteria</taxon>
        <taxon>Pseudomonadati</taxon>
        <taxon>Planctomycetota</taxon>
        <taxon>Planctomycetia</taxon>
        <taxon>Pirellulales</taxon>
        <taxon>Lacipirellulaceae</taxon>
        <taxon>Posidoniimonas</taxon>
    </lineage>
</organism>
<evidence type="ECO:0000313" key="5">
    <source>
        <dbReference type="EMBL" id="TWT36241.1"/>
    </source>
</evidence>
<dbReference type="InterPro" id="IPR024079">
    <property type="entry name" value="MetalloPept_cat_dom_sf"/>
</dbReference>
<evidence type="ECO:0000256" key="2">
    <source>
        <dbReference type="SAM" id="SignalP"/>
    </source>
</evidence>
<feature type="signal peptide" evidence="2">
    <location>
        <begin position="1"/>
        <end position="28"/>
    </location>
</feature>
<dbReference type="InterPro" id="IPR034032">
    <property type="entry name" value="Zn_MMP-like_bac"/>
</dbReference>
<dbReference type="InterPro" id="IPR032534">
    <property type="entry name" value="EcxA_zinc-bd"/>
</dbReference>
<keyword evidence="2" id="KW-0732">Signal</keyword>
<dbReference type="Gene3D" id="3.40.390.10">
    <property type="entry name" value="Collagenase (Catalytic Domain)"/>
    <property type="match status" value="1"/>
</dbReference>
<feature type="region of interest" description="Disordered" evidence="1">
    <location>
        <begin position="30"/>
        <end position="83"/>
    </location>
</feature>
<dbReference type="CDD" id="cd04276">
    <property type="entry name" value="ZnMc_MMP_like_2"/>
    <property type="match status" value="1"/>
</dbReference>
<protein>
    <recommendedName>
        <fullName evidence="7">DUF5117 domain-containing protein</fullName>
    </recommendedName>
</protein>
<dbReference type="OrthoDB" id="9776599at2"/>
<evidence type="ECO:0000259" key="3">
    <source>
        <dbReference type="Pfam" id="PF16313"/>
    </source>
</evidence>
<dbReference type="Pfam" id="PF16313">
    <property type="entry name" value="DUF4953"/>
    <property type="match status" value="1"/>
</dbReference>
<dbReference type="InterPro" id="IPR033413">
    <property type="entry name" value="DUF5117"/>
</dbReference>
<dbReference type="SUPFAM" id="SSF55486">
    <property type="entry name" value="Metalloproteases ('zincins'), catalytic domain"/>
    <property type="match status" value="1"/>
</dbReference>
<evidence type="ECO:0000256" key="1">
    <source>
        <dbReference type="SAM" id="MobiDB-lite"/>
    </source>
</evidence>
<dbReference type="Proteomes" id="UP000316714">
    <property type="component" value="Unassembled WGS sequence"/>
</dbReference>
<dbReference type="RefSeq" id="WP_146562993.1">
    <property type="nucleotide sequence ID" value="NZ_SIHJ01000001.1"/>
</dbReference>
<dbReference type="PANTHER" id="PTHR38478">
    <property type="entry name" value="PEPTIDASE M1A AND M12B"/>
    <property type="match status" value="1"/>
</dbReference>
<name>A0A5C5VDH3_9BACT</name>
<feature type="domain" description="EcxA zinc-binding" evidence="3">
    <location>
        <begin position="500"/>
        <end position="825"/>
    </location>
</feature>
<dbReference type="EMBL" id="SIHJ01000001">
    <property type="protein sequence ID" value="TWT36241.1"/>
    <property type="molecule type" value="Genomic_DNA"/>
</dbReference>
<dbReference type="AlphaFoldDB" id="A0A5C5VDH3"/>
<feature type="domain" description="DUF5117" evidence="4">
    <location>
        <begin position="143"/>
        <end position="319"/>
    </location>
</feature>
<comment type="caution">
    <text evidence="5">The sequence shown here is derived from an EMBL/GenBank/DDBJ whole genome shotgun (WGS) entry which is preliminary data.</text>
</comment>
<dbReference type="GO" id="GO:0008237">
    <property type="term" value="F:metallopeptidase activity"/>
    <property type="evidence" value="ECO:0007669"/>
    <property type="project" value="InterPro"/>
</dbReference>
<evidence type="ECO:0000313" key="6">
    <source>
        <dbReference type="Proteomes" id="UP000316714"/>
    </source>
</evidence>
<feature type="compositionally biased region" description="Basic and acidic residues" evidence="1">
    <location>
        <begin position="33"/>
        <end position="51"/>
    </location>
</feature>
<gene>
    <name evidence="5" type="ORF">KOR34_11450</name>
</gene>
<reference evidence="5 6" key="1">
    <citation type="submission" date="2019-02" db="EMBL/GenBank/DDBJ databases">
        <title>Deep-cultivation of Planctomycetes and their phenomic and genomic characterization uncovers novel biology.</title>
        <authorList>
            <person name="Wiegand S."/>
            <person name="Jogler M."/>
            <person name="Boedeker C."/>
            <person name="Pinto D."/>
            <person name="Vollmers J."/>
            <person name="Rivas-Marin E."/>
            <person name="Kohn T."/>
            <person name="Peeters S.H."/>
            <person name="Heuer A."/>
            <person name="Rast P."/>
            <person name="Oberbeckmann S."/>
            <person name="Bunk B."/>
            <person name="Jeske O."/>
            <person name="Meyerdierks A."/>
            <person name="Storesund J.E."/>
            <person name="Kallscheuer N."/>
            <person name="Luecker S."/>
            <person name="Lage O.M."/>
            <person name="Pohl T."/>
            <person name="Merkel B.J."/>
            <person name="Hornburger P."/>
            <person name="Mueller R.-W."/>
            <person name="Bruemmer F."/>
            <person name="Labrenz M."/>
            <person name="Spormann A.M."/>
            <person name="Op Den Camp H."/>
            <person name="Overmann J."/>
            <person name="Amann R."/>
            <person name="Jetten M.S.M."/>
            <person name="Mascher T."/>
            <person name="Medema M.H."/>
            <person name="Devos D.P."/>
            <person name="Kaster A.-K."/>
            <person name="Ovreas L."/>
            <person name="Rohde M."/>
            <person name="Galperin M.Y."/>
            <person name="Jogler C."/>
        </authorList>
    </citation>
    <scope>NUCLEOTIDE SEQUENCE [LARGE SCALE GENOMIC DNA]</scope>
    <source>
        <strain evidence="5 6">KOR34</strain>
    </source>
</reference>
<evidence type="ECO:0008006" key="7">
    <source>
        <dbReference type="Google" id="ProtNLM"/>
    </source>
</evidence>
<evidence type="ECO:0000259" key="4">
    <source>
        <dbReference type="Pfam" id="PF17148"/>
    </source>
</evidence>
<dbReference type="Pfam" id="PF17148">
    <property type="entry name" value="DUF5117"/>
    <property type="match status" value="1"/>
</dbReference>
<proteinExistence type="predicted"/>